<proteinExistence type="inferred from homology"/>
<dbReference type="OrthoDB" id="113620at2759"/>
<dbReference type="GO" id="GO:0005829">
    <property type="term" value="C:cytosol"/>
    <property type="evidence" value="ECO:0007669"/>
    <property type="project" value="TreeGrafter"/>
</dbReference>
<evidence type="ECO:0000256" key="2">
    <source>
        <dbReference type="RuleBase" id="RU367036"/>
    </source>
</evidence>
<dbReference type="SUPFAM" id="SSF110857">
    <property type="entry name" value="Gamma-glutamyl cyclotransferase-like"/>
    <property type="match status" value="1"/>
</dbReference>
<organism evidence="4 5">
    <name type="scientific">Cylicostephanus goldi</name>
    <name type="common">Nematode worm</name>
    <dbReference type="NCBI Taxonomy" id="71465"/>
    <lineage>
        <taxon>Eukaryota</taxon>
        <taxon>Metazoa</taxon>
        <taxon>Ecdysozoa</taxon>
        <taxon>Nematoda</taxon>
        <taxon>Chromadorea</taxon>
        <taxon>Rhabditida</taxon>
        <taxon>Rhabditina</taxon>
        <taxon>Rhabditomorpha</taxon>
        <taxon>Strongyloidea</taxon>
        <taxon>Strongylidae</taxon>
        <taxon>Cylicostephanus</taxon>
    </lineage>
</organism>
<dbReference type="InterPro" id="IPR036568">
    <property type="entry name" value="GGCT-like_sf"/>
</dbReference>
<dbReference type="AlphaFoldDB" id="A0A3P7N4N2"/>
<dbReference type="GO" id="GO:0061929">
    <property type="term" value="F:gamma-glutamylaminecyclotransferase activity"/>
    <property type="evidence" value="ECO:0007669"/>
    <property type="project" value="InterPro"/>
</dbReference>
<gene>
    <name evidence="4" type="ORF">CGOC_LOCUS11471</name>
</gene>
<evidence type="ECO:0000259" key="3">
    <source>
        <dbReference type="Pfam" id="PF06094"/>
    </source>
</evidence>
<dbReference type="Gene3D" id="3.10.490.10">
    <property type="entry name" value="Gamma-glutamyl cyclotransferase-like"/>
    <property type="match status" value="1"/>
</dbReference>
<evidence type="ECO:0000256" key="1">
    <source>
        <dbReference type="ARBA" id="ARBA00008861"/>
    </source>
</evidence>
<dbReference type="InterPro" id="IPR039126">
    <property type="entry name" value="GGACT"/>
</dbReference>
<name>A0A3P7N4N2_CYLGO</name>
<dbReference type="PANTHER" id="PTHR12510:SF4">
    <property type="entry name" value="GAMMA-GLUTAMYLAMINECYCLOTRANSFERASE"/>
    <property type="match status" value="1"/>
</dbReference>
<feature type="domain" description="Gamma-glutamylcyclotransferase AIG2-like" evidence="3">
    <location>
        <begin position="9"/>
        <end position="63"/>
    </location>
</feature>
<dbReference type="PANTHER" id="PTHR12510">
    <property type="entry name" value="TROPONIN C-AKIN-1 PROTEIN"/>
    <property type="match status" value="1"/>
</dbReference>
<sequence length="81" mass="9075">MTITLPIRVFVYGTLKRGEPNAKVMMDTEGHQRFLGVGRTKTPFPLIVASKYNIPFVLNEPGKGYVSFPYTVPLILAPLYC</sequence>
<dbReference type="InterPro" id="IPR009288">
    <property type="entry name" value="AIG2-like_dom"/>
</dbReference>
<evidence type="ECO:0000313" key="5">
    <source>
        <dbReference type="Proteomes" id="UP000271889"/>
    </source>
</evidence>
<dbReference type="InterPro" id="IPR013024">
    <property type="entry name" value="GGCT-like"/>
</dbReference>
<evidence type="ECO:0000313" key="4">
    <source>
        <dbReference type="EMBL" id="VDN30178.1"/>
    </source>
</evidence>
<dbReference type="Proteomes" id="UP000271889">
    <property type="component" value="Unassembled WGS sequence"/>
</dbReference>
<comment type="similarity">
    <text evidence="1 2">Belongs to the gamma-glutamylcyclotransferase family.</text>
</comment>
<keyword evidence="5" id="KW-1185">Reference proteome</keyword>
<dbReference type="Pfam" id="PF06094">
    <property type="entry name" value="GGACT"/>
    <property type="match status" value="1"/>
</dbReference>
<protein>
    <recommendedName>
        <fullName evidence="2">Gamma-glutamylcyclotransferase family protein</fullName>
    </recommendedName>
</protein>
<reference evidence="4 5" key="1">
    <citation type="submission" date="2018-11" db="EMBL/GenBank/DDBJ databases">
        <authorList>
            <consortium name="Pathogen Informatics"/>
        </authorList>
    </citation>
    <scope>NUCLEOTIDE SEQUENCE [LARGE SCALE GENOMIC DNA]</scope>
</reference>
<dbReference type="CDD" id="cd06661">
    <property type="entry name" value="GGCT_like"/>
    <property type="match status" value="1"/>
</dbReference>
<dbReference type="EMBL" id="UYRV01116612">
    <property type="protein sequence ID" value="VDN30178.1"/>
    <property type="molecule type" value="Genomic_DNA"/>
</dbReference>
<accession>A0A3P7N4N2</accession>